<keyword evidence="12" id="KW-1185">Reference proteome</keyword>
<feature type="transmembrane region" description="Helical" evidence="6">
    <location>
        <begin position="1055"/>
        <end position="1077"/>
    </location>
</feature>
<proteinExistence type="predicted"/>
<sequence length="1093" mass="118899">MGKGSRGLGSIPILLLFHGYHKTWMNDFVMGIASLIRVVYGNWITIRKIPRDLTEASLSGAGLSIVAAFAMIFLFGMELSSYLTLSTATSVIVDNSSDGEFLRIAFNISLVQALHAQPLRSYHAVSQSHRPPYADTQSSGSCTTIAAPARAATNSLCPCSQLLCCLNSVTAPVAPAQPHLCVAQPCAVQPTPASSPQAPLPAAPAPAPTARPLLSRPTLQPIPSPPVQQPSPPFSRAPTHMVPFSSPVPVSLSHSQSAQCVTSVLLNGNNFHAWSRSFQLYLGGKRKTRWILGKEPKPSESNPKFDEWVSDNCIILGWMFNSMEDRVYHMFMYHDTVHGLWTALTQIVRLLLWMVMSGGVVFYHLFPYPSPLLLFQTRGPLLLLQGLTYIVSTVTSLGGRSGGRGRGTPRTGAIAEVEPIPAHVPDFKQLQLQIAQLQSHLGLATAAPPSPLAPQPLDDPIPSHPLPILESPSSTPTPNGSLSPIASQDPSPRAQDPLPVSSPESGMSPPFISDIPLPRFPALSCEFASVDVSDVLGTNRLNITKTLRKYPIDSNLNPTGSEYHAGPISRLIKHDDEVDEEYTEGSMTLNELAIEHLFSGTRFLVVNFFAPWCYWSNRLLSVKSVIGDVCVLEWVNGGEGGTSLVRVWVAGAAVVVTVVGKVNSSVVVWWVIVVETRIDNCDDNGVMVTWGISGEGSDGVVLCAQAVELKGGGCEDGGHGNDVDCGGDVIAIGYVVVYGPVASYIPLLNTPKKPSLHLSTPTHLTLPPNPSSLVKSKGQMLVSETKGFMGLFWNVLLLYDPEMDGRILMGKVDCTEEADLCRRHHVQAYPSIRIFRKGSDLRDDHGRHDHESYYGDRDTESLVKTMENLVAPIPLESPQLALENKLGDETDDAKRPAPSTGGCRIEGFVRVKKVPGNLVISARSGVHSFDASKMNMSHIISHLSFGKKISPAEMSDMKRVVPYLGGSYDKLNGRAYITHPGDANANVTIEHYLQVVKTQVITRRTLRENKIVEEYEYTAHSSLVHSFYIPVTKFHFELSPMQVLITENSKSFSHFITNVCAIIGGVFTVAGILDSILHNTMRLVKKIELGKNF</sequence>
<dbReference type="PANTHER" id="PTHR10984:SF37">
    <property type="entry name" value="PROTEIN DISULFIDE-ISOMERASE 5-3"/>
    <property type="match status" value="1"/>
</dbReference>
<evidence type="ECO:0000256" key="1">
    <source>
        <dbReference type="ARBA" id="ARBA00004370"/>
    </source>
</evidence>
<evidence type="ECO:0000259" key="8">
    <source>
        <dbReference type="Pfam" id="PF07970"/>
    </source>
</evidence>
<dbReference type="PANTHER" id="PTHR10984">
    <property type="entry name" value="ENDOPLASMIC RETICULUM-GOLGI INTERMEDIATE COMPARTMENT PROTEIN"/>
    <property type="match status" value="1"/>
</dbReference>
<dbReference type="InterPro" id="IPR045888">
    <property type="entry name" value="Erv"/>
</dbReference>
<protein>
    <submittedName>
        <fullName evidence="11">PDI-like 5-3</fullName>
    </submittedName>
</protein>
<keyword evidence="4 6" id="KW-0472">Membrane</keyword>
<dbReference type="SUPFAM" id="SSF52833">
    <property type="entry name" value="Thioredoxin-like"/>
    <property type="match status" value="1"/>
</dbReference>
<feature type="compositionally biased region" description="Pro residues" evidence="5">
    <location>
        <begin position="220"/>
        <end position="235"/>
    </location>
</feature>
<evidence type="ECO:0000256" key="2">
    <source>
        <dbReference type="ARBA" id="ARBA00022692"/>
    </source>
</evidence>
<dbReference type="OrthoDB" id="72053at2759"/>
<comment type="caution">
    <text evidence="11">The sequence shown here is derived from an EMBL/GenBank/DDBJ whole genome shotgun (WGS) entry which is preliminary data.</text>
</comment>
<dbReference type="Pfam" id="PF07970">
    <property type="entry name" value="COPIIcoated_ERV"/>
    <property type="match status" value="1"/>
</dbReference>
<feature type="transmembrane region" description="Helical" evidence="6">
    <location>
        <begin position="58"/>
        <end position="77"/>
    </location>
</feature>
<dbReference type="InterPro" id="IPR039542">
    <property type="entry name" value="Erv_N"/>
</dbReference>
<evidence type="ECO:0000313" key="11">
    <source>
        <dbReference type="EMBL" id="GFZ06516.1"/>
    </source>
</evidence>
<evidence type="ECO:0000259" key="9">
    <source>
        <dbReference type="Pfam" id="PF13850"/>
    </source>
</evidence>
<evidence type="ECO:0000259" key="7">
    <source>
        <dbReference type="Pfam" id="PF00085"/>
    </source>
</evidence>
<feature type="compositionally biased region" description="Polar residues" evidence="5">
    <location>
        <begin position="471"/>
        <end position="490"/>
    </location>
</feature>
<dbReference type="AlphaFoldDB" id="A0A7J0G6V8"/>
<dbReference type="Pfam" id="PF14244">
    <property type="entry name" value="Retrotran_gag_3"/>
    <property type="match status" value="1"/>
</dbReference>
<dbReference type="Gene3D" id="3.40.30.10">
    <property type="entry name" value="Glutaredoxin"/>
    <property type="match status" value="1"/>
</dbReference>
<feature type="domain" description="Thioredoxin" evidence="7">
    <location>
        <begin position="803"/>
        <end position="850"/>
    </location>
</feature>
<comment type="subcellular location">
    <subcellularLocation>
        <location evidence="1">Membrane</location>
    </subcellularLocation>
</comment>
<reference evidence="11 12" key="1">
    <citation type="submission" date="2019-07" db="EMBL/GenBank/DDBJ databases">
        <title>De Novo Assembly of kiwifruit Actinidia rufa.</title>
        <authorList>
            <person name="Sugita-Konishi S."/>
            <person name="Sato K."/>
            <person name="Mori E."/>
            <person name="Abe Y."/>
            <person name="Kisaki G."/>
            <person name="Hamano K."/>
            <person name="Suezawa K."/>
            <person name="Otani M."/>
            <person name="Fukuda T."/>
            <person name="Manabe T."/>
            <person name="Gomi K."/>
            <person name="Tabuchi M."/>
            <person name="Akimitsu K."/>
            <person name="Kataoka I."/>
        </authorList>
    </citation>
    <scope>NUCLEOTIDE SEQUENCE [LARGE SCALE GENOMIC DNA]</scope>
    <source>
        <strain evidence="12">cv. Fuchu</strain>
    </source>
</reference>
<dbReference type="GO" id="GO:0005783">
    <property type="term" value="C:endoplasmic reticulum"/>
    <property type="evidence" value="ECO:0007669"/>
    <property type="project" value="TreeGrafter"/>
</dbReference>
<name>A0A7J0G6V8_9ERIC</name>
<dbReference type="CDD" id="cd02961">
    <property type="entry name" value="PDI_a_family"/>
    <property type="match status" value="1"/>
</dbReference>
<gene>
    <name evidence="11" type="ORF">Acr_18g0006860</name>
</gene>
<dbReference type="EMBL" id="BJWL01000018">
    <property type="protein sequence ID" value="GFZ06516.1"/>
    <property type="molecule type" value="Genomic_DNA"/>
</dbReference>
<evidence type="ECO:0000313" key="12">
    <source>
        <dbReference type="Proteomes" id="UP000585474"/>
    </source>
</evidence>
<dbReference type="InterPro" id="IPR029472">
    <property type="entry name" value="Copia-like_N"/>
</dbReference>
<feature type="domain" description="Endoplasmic reticulum vesicle transporter N-terminal" evidence="9">
    <location>
        <begin position="47"/>
        <end position="110"/>
    </location>
</feature>
<evidence type="ECO:0000256" key="5">
    <source>
        <dbReference type="SAM" id="MobiDB-lite"/>
    </source>
</evidence>
<keyword evidence="3 6" id="KW-1133">Transmembrane helix</keyword>
<evidence type="ECO:0000256" key="4">
    <source>
        <dbReference type="ARBA" id="ARBA00023136"/>
    </source>
</evidence>
<feature type="region of interest" description="Disordered" evidence="5">
    <location>
        <begin position="445"/>
        <end position="511"/>
    </location>
</feature>
<evidence type="ECO:0000256" key="3">
    <source>
        <dbReference type="ARBA" id="ARBA00022989"/>
    </source>
</evidence>
<accession>A0A7J0G6V8</accession>
<dbReference type="InterPro" id="IPR036249">
    <property type="entry name" value="Thioredoxin-like_sf"/>
</dbReference>
<evidence type="ECO:0000259" key="10">
    <source>
        <dbReference type="Pfam" id="PF14244"/>
    </source>
</evidence>
<feature type="compositionally biased region" description="Pro residues" evidence="5">
    <location>
        <begin position="198"/>
        <end position="209"/>
    </location>
</feature>
<dbReference type="InterPro" id="IPR012936">
    <property type="entry name" value="Erv_C"/>
</dbReference>
<keyword evidence="2 6" id="KW-0812">Transmembrane</keyword>
<dbReference type="Pfam" id="PF00085">
    <property type="entry name" value="Thioredoxin"/>
    <property type="match status" value="1"/>
</dbReference>
<feature type="region of interest" description="Disordered" evidence="5">
    <location>
        <begin position="192"/>
        <end position="239"/>
    </location>
</feature>
<feature type="domain" description="Retrotransposon Copia-like N-terminal" evidence="10">
    <location>
        <begin position="261"/>
        <end position="298"/>
    </location>
</feature>
<evidence type="ECO:0000256" key="6">
    <source>
        <dbReference type="SAM" id="Phobius"/>
    </source>
</evidence>
<organism evidence="11 12">
    <name type="scientific">Actinidia rufa</name>
    <dbReference type="NCBI Taxonomy" id="165716"/>
    <lineage>
        <taxon>Eukaryota</taxon>
        <taxon>Viridiplantae</taxon>
        <taxon>Streptophyta</taxon>
        <taxon>Embryophyta</taxon>
        <taxon>Tracheophyta</taxon>
        <taxon>Spermatophyta</taxon>
        <taxon>Magnoliopsida</taxon>
        <taxon>eudicotyledons</taxon>
        <taxon>Gunneridae</taxon>
        <taxon>Pentapetalae</taxon>
        <taxon>asterids</taxon>
        <taxon>Ericales</taxon>
        <taxon>Actinidiaceae</taxon>
        <taxon>Actinidia</taxon>
    </lineage>
</organism>
<feature type="compositionally biased region" description="Pro residues" evidence="5">
    <location>
        <begin position="448"/>
        <end position="465"/>
    </location>
</feature>
<dbReference type="GO" id="GO:0030134">
    <property type="term" value="C:COPII-coated ER to Golgi transport vesicle"/>
    <property type="evidence" value="ECO:0007669"/>
    <property type="project" value="TreeGrafter"/>
</dbReference>
<feature type="domain" description="Endoplasmic reticulum vesicle transporter C-terminal" evidence="8">
    <location>
        <begin position="897"/>
        <end position="1074"/>
    </location>
</feature>
<dbReference type="Pfam" id="PF13850">
    <property type="entry name" value="ERGIC_N"/>
    <property type="match status" value="1"/>
</dbReference>
<dbReference type="GO" id="GO:0016020">
    <property type="term" value="C:membrane"/>
    <property type="evidence" value="ECO:0007669"/>
    <property type="project" value="UniProtKB-SubCell"/>
</dbReference>
<dbReference type="Proteomes" id="UP000585474">
    <property type="component" value="Unassembled WGS sequence"/>
</dbReference>
<dbReference type="InterPro" id="IPR013766">
    <property type="entry name" value="Thioredoxin_domain"/>
</dbReference>
<feature type="transmembrane region" description="Helical" evidence="6">
    <location>
        <begin position="28"/>
        <end position="46"/>
    </location>
</feature>